<dbReference type="OrthoDB" id="38154at2"/>
<dbReference type="SMART" id="SM00283">
    <property type="entry name" value="MA"/>
    <property type="match status" value="1"/>
</dbReference>
<dbReference type="InterPro" id="IPR004089">
    <property type="entry name" value="MCPsignal_dom"/>
</dbReference>
<dbReference type="PANTHER" id="PTHR32089:SF112">
    <property type="entry name" value="LYSOZYME-LIKE PROTEIN-RELATED"/>
    <property type="match status" value="1"/>
</dbReference>
<dbReference type="KEGG" id="phy:AJ81_02245"/>
<dbReference type="Gene3D" id="3.30.450.20">
    <property type="entry name" value="PAS domain"/>
    <property type="match status" value="1"/>
</dbReference>
<reference evidence="4 5" key="1">
    <citation type="submission" date="2014-01" db="EMBL/GenBank/DDBJ databases">
        <title>Genome sequencing of Thermotog hypogea.</title>
        <authorList>
            <person name="Zhang X."/>
            <person name="Alvare G."/>
            <person name="Fristensky B."/>
            <person name="Chen L."/>
            <person name="Suen T."/>
            <person name="Chen Q."/>
            <person name="Ma K."/>
        </authorList>
    </citation>
    <scope>NUCLEOTIDE SEQUENCE [LARGE SCALE GENOMIC DNA]</scope>
    <source>
        <strain evidence="4 5">DSM 11164</strain>
    </source>
</reference>
<dbReference type="PROSITE" id="PS51257">
    <property type="entry name" value="PROKAR_LIPOPROTEIN"/>
    <property type="match status" value="1"/>
</dbReference>
<name>A0A0X1KTK1_9THEM</name>
<dbReference type="PANTHER" id="PTHR32089">
    <property type="entry name" value="METHYL-ACCEPTING CHEMOTAXIS PROTEIN MCPB"/>
    <property type="match status" value="1"/>
</dbReference>
<sequence length="497" mass="55091">MRLVIITVAAVGVVSVLWGFPSSQFVVAGCFVALAVVSMIHRIRHTENVTQDTNNERVFEEIFTSADTLKQDAHELGDISKQAQTMSADLSVQSKKISQLIQSLTAALEETSSSASEIARTAKVVGEDTQRMRQDFSSFELEVKQIHDALLELSKENIETFEKLNELLSSMENLREKTGAIVQAVQLIRNISEQTNLLALNAAIEAARAGEHGRGFAVVAEEVRKLAEQSKQFAGSIIENVQAVEQAVTDSVKKNEEVARTMKETAQTSQTFAEKLGKFKEQAGSFARTLEEIVHSIESQVTSTREIELAVNSNTNAASQLMEFSMEMEKNATSLEKVASQLAEKAQILTLRSLKLRSLAGARSWIMQRVKELSELFAKPECQKLDWNAFEPIAKRFLAEKQGIYEAAFIADSEGNFITTTGTKGSIKDRNYFHRLRNSDLEWTMSDPIRSRATGNMVITIAFAIRENGRFKGIAGVNLNVAKLEEQVEFSTAQAQK</sequence>
<dbReference type="RefSeq" id="WP_031503683.1">
    <property type="nucleotide sequence ID" value="NC_022795.1"/>
</dbReference>
<dbReference type="CDD" id="cd12914">
    <property type="entry name" value="PDC1_DGC_like"/>
    <property type="match status" value="1"/>
</dbReference>
<organism evidence="4 5">
    <name type="scientific">Pseudothermotoga hypogea DSM 11164 = NBRC 106472</name>
    <dbReference type="NCBI Taxonomy" id="1123384"/>
    <lineage>
        <taxon>Bacteria</taxon>
        <taxon>Thermotogati</taxon>
        <taxon>Thermotogota</taxon>
        <taxon>Thermotogae</taxon>
        <taxon>Thermotogales</taxon>
        <taxon>Thermotogaceae</taxon>
        <taxon>Pseudothermotoga</taxon>
    </lineage>
</organism>
<evidence type="ECO:0000256" key="2">
    <source>
        <dbReference type="PROSITE-ProRule" id="PRU00284"/>
    </source>
</evidence>
<keyword evidence="1 2" id="KW-0807">Transducer</keyword>
<proteinExistence type="predicted"/>
<dbReference type="PATRIC" id="fig|1123384.7.peg.445"/>
<dbReference type="PaxDb" id="1123384-AJ81_02245"/>
<dbReference type="GO" id="GO:0016020">
    <property type="term" value="C:membrane"/>
    <property type="evidence" value="ECO:0007669"/>
    <property type="project" value="InterPro"/>
</dbReference>
<protein>
    <recommendedName>
        <fullName evidence="3">Methyl-accepting transducer domain-containing protein</fullName>
    </recommendedName>
</protein>
<dbReference type="EMBL" id="CP007141">
    <property type="protein sequence ID" value="AJC74647.1"/>
    <property type="molecule type" value="Genomic_DNA"/>
</dbReference>
<dbReference type="STRING" id="1123384.AJ81_02245"/>
<keyword evidence="5" id="KW-1185">Reference proteome</keyword>
<dbReference type="Pfam" id="PF00015">
    <property type="entry name" value="MCPsignal"/>
    <property type="match status" value="1"/>
</dbReference>
<evidence type="ECO:0000256" key="1">
    <source>
        <dbReference type="ARBA" id="ARBA00023224"/>
    </source>
</evidence>
<evidence type="ECO:0000259" key="3">
    <source>
        <dbReference type="PROSITE" id="PS50111"/>
    </source>
</evidence>
<dbReference type="AlphaFoldDB" id="A0A0X1KTK1"/>
<dbReference type="Gene3D" id="1.10.287.950">
    <property type="entry name" value="Methyl-accepting chemotaxis protein"/>
    <property type="match status" value="1"/>
</dbReference>
<gene>
    <name evidence="4" type="ORF">AJ81_02245</name>
</gene>
<evidence type="ECO:0000313" key="5">
    <source>
        <dbReference type="Proteomes" id="UP000077469"/>
    </source>
</evidence>
<dbReference type="PROSITE" id="PS50111">
    <property type="entry name" value="CHEMOTAXIS_TRANSDUC_2"/>
    <property type="match status" value="1"/>
</dbReference>
<dbReference type="GO" id="GO:0007165">
    <property type="term" value="P:signal transduction"/>
    <property type="evidence" value="ECO:0007669"/>
    <property type="project" value="UniProtKB-KW"/>
</dbReference>
<dbReference type="SUPFAM" id="SSF58104">
    <property type="entry name" value="Methyl-accepting chemotaxis protein (MCP) signaling domain"/>
    <property type="match status" value="1"/>
</dbReference>
<accession>A0A0X1KTK1</accession>
<evidence type="ECO:0000313" key="4">
    <source>
        <dbReference type="EMBL" id="AJC74647.1"/>
    </source>
</evidence>
<dbReference type="SUPFAM" id="SSF103190">
    <property type="entry name" value="Sensory domain-like"/>
    <property type="match status" value="1"/>
</dbReference>
<dbReference type="InterPro" id="IPR029151">
    <property type="entry name" value="Sensor-like_sf"/>
</dbReference>
<dbReference type="Proteomes" id="UP000077469">
    <property type="component" value="Chromosome"/>
</dbReference>
<feature type="domain" description="Methyl-accepting transducer" evidence="3">
    <location>
        <begin position="72"/>
        <end position="315"/>
    </location>
</feature>